<sequence length="355" mass="40407">MSIEVNIKKTIGNFHLESEFEAGQEIFALLGASGCGKSMTLKCIAGIETPDEGRIVINGRVVFDSAKRINLPPRKRKVGYMFQDYALFPNMTVEENIMSGMGKKPPMDKVREYVERFQLTGLEKRLPSQISGGQKQRVALARMMASQPEILLLDEPLSALDSYLKWQMEEELLEMLSQVHKTVLFVSHSRDEVYHLCHRVCLVNKGRIETIQEKKEFFRNPRTVAAARISGCRNISAARKTGPHELEAADWGMRFVTERDVPDDLAFVGARAHEIKAEYTEKRIPGRMLAEPNKSCMKVEKLLEQQFESELVLQCTENGKNQMRLLMDKKRAAAYAREEAIEIFIPDEALLLLTK</sequence>
<dbReference type="Proteomes" id="UP000824024">
    <property type="component" value="Unassembled WGS sequence"/>
</dbReference>
<evidence type="ECO:0000256" key="2">
    <source>
        <dbReference type="ARBA" id="ARBA00022741"/>
    </source>
</evidence>
<proteinExistence type="predicted"/>
<evidence type="ECO:0000256" key="3">
    <source>
        <dbReference type="ARBA" id="ARBA00022840"/>
    </source>
</evidence>
<keyword evidence="1" id="KW-0813">Transport</keyword>
<evidence type="ECO:0000259" key="4">
    <source>
        <dbReference type="PROSITE" id="PS50893"/>
    </source>
</evidence>
<dbReference type="PANTHER" id="PTHR42781">
    <property type="entry name" value="SPERMIDINE/PUTRESCINE IMPORT ATP-BINDING PROTEIN POTA"/>
    <property type="match status" value="1"/>
</dbReference>
<dbReference type="InterPro" id="IPR027417">
    <property type="entry name" value="P-loop_NTPase"/>
</dbReference>
<name>A0A9D2D0L2_9FIRM</name>
<accession>A0A9D2D0L2</accession>
<evidence type="ECO:0000313" key="6">
    <source>
        <dbReference type="Proteomes" id="UP000824024"/>
    </source>
</evidence>
<evidence type="ECO:0000313" key="5">
    <source>
        <dbReference type="EMBL" id="HIZ06330.1"/>
    </source>
</evidence>
<comment type="caution">
    <text evidence="5">The sequence shown here is derived from an EMBL/GenBank/DDBJ whole genome shotgun (WGS) entry which is preliminary data.</text>
</comment>
<dbReference type="PROSITE" id="PS00211">
    <property type="entry name" value="ABC_TRANSPORTER_1"/>
    <property type="match status" value="1"/>
</dbReference>
<dbReference type="InterPro" id="IPR003593">
    <property type="entry name" value="AAA+_ATPase"/>
</dbReference>
<organism evidence="5 6">
    <name type="scientific">Candidatus Eubacterium avistercoris</name>
    <dbReference type="NCBI Taxonomy" id="2838567"/>
    <lineage>
        <taxon>Bacteria</taxon>
        <taxon>Bacillati</taxon>
        <taxon>Bacillota</taxon>
        <taxon>Clostridia</taxon>
        <taxon>Eubacteriales</taxon>
        <taxon>Eubacteriaceae</taxon>
        <taxon>Eubacterium</taxon>
    </lineage>
</organism>
<keyword evidence="3 5" id="KW-0067">ATP-binding</keyword>
<dbReference type="PANTHER" id="PTHR42781:SF4">
    <property type="entry name" value="SPERMIDINE_PUTRESCINE IMPORT ATP-BINDING PROTEIN POTA"/>
    <property type="match status" value="1"/>
</dbReference>
<evidence type="ECO:0000256" key="1">
    <source>
        <dbReference type="ARBA" id="ARBA00022448"/>
    </source>
</evidence>
<reference evidence="5" key="1">
    <citation type="journal article" date="2021" name="PeerJ">
        <title>Extensive microbial diversity within the chicken gut microbiome revealed by metagenomics and culture.</title>
        <authorList>
            <person name="Gilroy R."/>
            <person name="Ravi A."/>
            <person name="Getino M."/>
            <person name="Pursley I."/>
            <person name="Horton D.L."/>
            <person name="Alikhan N.F."/>
            <person name="Baker D."/>
            <person name="Gharbi K."/>
            <person name="Hall N."/>
            <person name="Watson M."/>
            <person name="Adriaenssens E.M."/>
            <person name="Foster-Nyarko E."/>
            <person name="Jarju S."/>
            <person name="Secka A."/>
            <person name="Antonio M."/>
            <person name="Oren A."/>
            <person name="Chaudhuri R.R."/>
            <person name="La Ragione R."/>
            <person name="Hildebrand F."/>
            <person name="Pallen M.J."/>
        </authorList>
    </citation>
    <scope>NUCLEOTIDE SEQUENCE</scope>
    <source>
        <strain evidence="5">CHK192-9172</strain>
    </source>
</reference>
<dbReference type="InterPro" id="IPR003439">
    <property type="entry name" value="ABC_transporter-like_ATP-bd"/>
</dbReference>
<dbReference type="AlphaFoldDB" id="A0A9D2D0L2"/>
<dbReference type="PROSITE" id="PS50893">
    <property type="entry name" value="ABC_TRANSPORTER_2"/>
    <property type="match status" value="1"/>
</dbReference>
<dbReference type="InterPro" id="IPR017871">
    <property type="entry name" value="ABC_transporter-like_CS"/>
</dbReference>
<protein>
    <submittedName>
        <fullName evidence="5">ATP-binding cassette domain-containing protein</fullName>
    </submittedName>
</protein>
<feature type="domain" description="ABC transporter" evidence="4">
    <location>
        <begin position="2"/>
        <end position="230"/>
    </location>
</feature>
<dbReference type="EMBL" id="DXCH01000004">
    <property type="protein sequence ID" value="HIZ06330.1"/>
    <property type="molecule type" value="Genomic_DNA"/>
</dbReference>
<dbReference type="SMART" id="SM00382">
    <property type="entry name" value="AAA"/>
    <property type="match status" value="1"/>
</dbReference>
<keyword evidence="2" id="KW-0547">Nucleotide-binding</keyword>
<gene>
    <name evidence="5" type="ORF">IAA08_00160</name>
</gene>
<dbReference type="Gene3D" id="3.40.50.300">
    <property type="entry name" value="P-loop containing nucleotide triphosphate hydrolases"/>
    <property type="match status" value="1"/>
</dbReference>
<dbReference type="InterPro" id="IPR050093">
    <property type="entry name" value="ABC_SmlMolc_Importer"/>
</dbReference>
<reference evidence="5" key="2">
    <citation type="submission" date="2021-04" db="EMBL/GenBank/DDBJ databases">
        <authorList>
            <person name="Gilroy R."/>
        </authorList>
    </citation>
    <scope>NUCLEOTIDE SEQUENCE</scope>
    <source>
        <strain evidence="5">CHK192-9172</strain>
    </source>
</reference>
<dbReference type="GO" id="GO:0016887">
    <property type="term" value="F:ATP hydrolysis activity"/>
    <property type="evidence" value="ECO:0007669"/>
    <property type="project" value="InterPro"/>
</dbReference>
<dbReference type="SUPFAM" id="SSF52540">
    <property type="entry name" value="P-loop containing nucleoside triphosphate hydrolases"/>
    <property type="match status" value="1"/>
</dbReference>
<dbReference type="Pfam" id="PF00005">
    <property type="entry name" value="ABC_tran"/>
    <property type="match status" value="1"/>
</dbReference>
<dbReference type="GO" id="GO:0005524">
    <property type="term" value="F:ATP binding"/>
    <property type="evidence" value="ECO:0007669"/>
    <property type="project" value="UniProtKB-KW"/>
</dbReference>